<dbReference type="InParanoid" id="M1YX39"/>
<dbReference type="PANTHER" id="PTHR38454:SF1">
    <property type="entry name" value="INTEGRAL MEMBRANE PROTEIN"/>
    <property type="match status" value="1"/>
</dbReference>
<dbReference type="OrthoDB" id="9772884at2"/>
<keyword evidence="1" id="KW-0472">Membrane</keyword>
<evidence type="ECO:0000313" key="2">
    <source>
        <dbReference type="EMBL" id="CCQ90054.1"/>
    </source>
</evidence>
<dbReference type="Pfam" id="PF09586">
    <property type="entry name" value="YfhO"/>
    <property type="match status" value="1"/>
</dbReference>
<feature type="transmembrane region" description="Helical" evidence="1">
    <location>
        <begin position="47"/>
        <end position="65"/>
    </location>
</feature>
<dbReference type="Pfam" id="PF09852">
    <property type="entry name" value="DUF2079"/>
    <property type="match status" value="1"/>
</dbReference>
<feature type="transmembrane region" description="Helical" evidence="1">
    <location>
        <begin position="462"/>
        <end position="479"/>
    </location>
</feature>
<dbReference type="EMBL" id="CAQJ01000025">
    <property type="protein sequence ID" value="CCQ90054.1"/>
    <property type="molecule type" value="Genomic_DNA"/>
</dbReference>
<name>M1YX39_NITG3</name>
<dbReference type="HOGENOM" id="CLU_008305_1_0_0"/>
<dbReference type="AlphaFoldDB" id="M1YX39"/>
<dbReference type="Proteomes" id="UP000011704">
    <property type="component" value="Unassembled WGS sequence"/>
</dbReference>
<feature type="transmembrane region" description="Helical" evidence="1">
    <location>
        <begin position="186"/>
        <end position="203"/>
    </location>
</feature>
<evidence type="ECO:0000256" key="1">
    <source>
        <dbReference type="SAM" id="Phobius"/>
    </source>
</evidence>
<feature type="transmembrane region" description="Helical" evidence="1">
    <location>
        <begin position="373"/>
        <end position="393"/>
    </location>
</feature>
<accession>M1YX39</accession>
<dbReference type="STRING" id="1266370.NITGR_220010"/>
<keyword evidence="3" id="KW-1185">Reference proteome</keyword>
<evidence type="ECO:0008006" key="4">
    <source>
        <dbReference type="Google" id="ProtNLM"/>
    </source>
</evidence>
<proteinExistence type="predicted"/>
<dbReference type="RefSeq" id="WP_005007159.1">
    <property type="nucleotide sequence ID" value="NZ_HG422173.1"/>
</dbReference>
<feature type="transmembrane region" description="Helical" evidence="1">
    <location>
        <begin position="776"/>
        <end position="797"/>
    </location>
</feature>
<sequence length="814" mass="90429">MTTLSEEDSAPGQGPLSILTAKEIALSGLAFLALAVLYFHDMVGGEFIFGGGDLISFFIPYRMLWLEQVGDFTFPLWNPYILSGNPLFATLQPAILYPLSLLFIAFPFVLAVNLTVILHYALAGWFMYLLMRASHCGRGAALVSALIFMFGGYLVTVRIYLSTFMPVAWIPLLLLCFFSGLRKRDLRWGLAASTVGACMFFAGGVETCFQMFGLLVVFALWPQGLFPREPVPTWRWRLSYLGAFLAVFFGLIAVQFFPTYELSKLTERAGGLPIGEAARWSMMPKDLLQFLMLDPYGYLTRSEGFGNNQVWLRSLYVGAIPFLLAGLAVFRGGRQAGVCAGVALLSALVAMGPAGGLYSLLHATVPFLDTFRYPVKFILPAVVALALLAGWGWDGFVRSAGSAPTAQNKRAHVWIGLATAGMVLFGLINAFEPAIQSAMQNRGMVPPAYNEVRINLFNSKRLLVFLSLFCLMLFFFLRAERKPRRWLGAALFVLALDLVFSGYGFHHKVPIDDFEATDPLTRFMQTHAGKERIYIADNAERAKDGGIAKVNLRGNLIQGPKVPLPIRTVPGIYQADGWAVMRQNRYLKFRKILRVPPFENRLNLLRLANVQYIVSRDPLESPNLQPVEFHDPSYPELKVYKNTDFLPRAFMVGECRVVADEKHIIAKLLDGRTDFSRQVILEQPPEGFECTGDDNPETPSPHPVGSVADLVLDYGSVTLTATTSRPQLLVLSDAYYPGWTATLDGKDLPLYRANLVFRAVVVPAGTHRIRFEYRPWSFRLGGGITLVTIVLCGAFLLKPKRRHANTNAIPVTPS</sequence>
<gene>
    <name evidence="2" type="ORF">NITGR_220010</name>
</gene>
<evidence type="ECO:0000313" key="3">
    <source>
        <dbReference type="Proteomes" id="UP000011704"/>
    </source>
</evidence>
<dbReference type="InterPro" id="IPR018650">
    <property type="entry name" value="STSV1_Orf64"/>
</dbReference>
<keyword evidence="1" id="KW-0812">Transmembrane</keyword>
<feature type="transmembrane region" description="Helical" evidence="1">
    <location>
        <begin position="135"/>
        <end position="153"/>
    </location>
</feature>
<feature type="transmembrane region" description="Helical" evidence="1">
    <location>
        <begin position="486"/>
        <end position="505"/>
    </location>
</feature>
<feature type="transmembrane region" description="Helical" evidence="1">
    <location>
        <begin position="310"/>
        <end position="330"/>
    </location>
</feature>
<keyword evidence="1" id="KW-1133">Transmembrane helix</keyword>
<dbReference type="PANTHER" id="PTHR38454">
    <property type="entry name" value="INTEGRAL MEMBRANE PROTEIN-RELATED"/>
    <property type="match status" value="1"/>
</dbReference>
<feature type="transmembrane region" description="Helical" evidence="1">
    <location>
        <begin position="209"/>
        <end position="226"/>
    </location>
</feature>
<feature type="transmembrane region" description="Helical" evidence="1">
    <location>
        <begin position="337"/>
        <end position="361"/>
    </location>
</feature>
<feature type="transmembrane region" description="Helical" evidence="1">
    <location>
        <begin position="159"/>
        <end position="179"/>
    </location>
</feature>
<feature type="transmembrane region" description="Helical" evidence="1">
    <location>
        <begin position="413"/>
        <end position="431"/>
    </location>
</feature>
<comment type="caution">
    <text evidence="2">The sequence shown here is derived from an EMBL/GenBank/DDBJ whole genome shotgun (WGS) entry which is preliminary data.</text>
</comment>
<protein>
    <recommendedName>
        <fullName evidence="4">Bacterial membrane protein YfhO</fullName>
    </recommendedName>
</protein>
<dbReference type="InterPro" id="IPR018580">
    <property type="entry name" value="Uncharacterised_YfhO"/>
</dbReference>
<organism evidence="2 3">
    <name type="scientific">Nitrospina gracilis (strain 3/211)</name>
    <dbReference type="NCBI Taxonomy" id="1266370"/>
    <lineage>
        <taxon>Bacteria</taxon>
        <taxon>Pseudomonadati</taxon>
        <taxon>Nitrospinota/Tectimicrobiota group</taxon>
        <taxon>Nitrospinota</taxon>
        <taxon>Nitrospinia</taxon>
        <taxon>Nitrospinales</taxon>
        <taxon>Nitrospinaceae</taxon>
        <taxon>Nitrospina</taxon>
    </lineage>
</organism>
<reference evidence="2 3" key="1">
    <citation type="journal article" date="2013" name="Front. Microbiol.">
        <title>The genome of Nitrospina gracilis illuminates the metabolism and evolution of the major marine nitrite oxidizer.</title>
        <authorList>
            <person name="Luecker S."/>
            <person name="Nowka B."/>
            <person name="Rattei T."/>
            <person name="Spieck E."/>
            <person name="and Daims H."/>
        </authorList>
    </citation>
    <scope>NUCLEOTIDE SEQUENCE [LARGE SCALE GENOMIC DNA]</scope>
    <source>
        <strain evidence="2 3">3/211</strain>
    </source>
</reference>
<feature type="transmembrane region" description="Helical" evidence="1">
    <location>
        <begin position="95"/>
        <end position="123"/>
    </location>
</feature>
<feature type="transmembrane region" description="Helical" evidence="1">
    <location>
        <begin position="24"/>
        <end position="40"/>
    </location>
</feature>
<feature type="transmembrane region" description="Helical" evidence="1">
    <location>
        <begin position="238"/>
        <end position="257"/>
    </location>
</feature>